<dbReference type="NCBIfam" id="NF040974">
    <property type="entry name" value="RepABC_RepC"/>
    <property type="match status" value="1"/>
</dbReference>
<keyword evidence="4" id="KW-1185">Reference proteome</keyword>
<dbReference type="SUPFAM" id="SSF46785">
    <property type="entry name" value="Winged helix' DNA-binding domain"/>
    <property type="match status" value="1"/>
</dbReference>
<evidence type="ECO:0000313" key="3">
    <source>
        <dbReference type="EMBL" id="SHN12717.1"/>
    </source>
</evidence>
<sequence>MTERIATTPFGGGQYTIALFKAQQRMDRLRDSARESAEQGGNLTAKADKWQLLRALTEARADFGLSDRAIAVLEALTSFHPGKELDGTADMIVFPSNAELSIRTRGMAPATLRRHIAALIQAGLLLRRDSPNGKRFVRRDASGGLDEAFGFNLAPLALSAPEIFEKAEAARARSAAVRKVRGEITLHLRDIAKMIAAAHEDGHALRQPALWQDFTLGLQALSGRVLRHAPLEDLNQRRDGLLRLRAEVESAFLAGMSEADLNAVDCAYEEEESRKYNDLDLNMSGNDHHNELHIQNSKTELSYEYLKENSEAADAPDLTNLSLGRSAVPSVNQEADALPNVEQKAEAVPLSDLKRACPQFADYALNGLITWADARAAADLARPMLGISADAWGRAQKAMGLAGAIVTIAYLIERAGEIKSPGGYIRTLTLKADAGKFRLRPMLDSLLNRE</sequence>
<reference evidence="3 4" key="1">
    <citation type="submission" date="2016-11" db="EMBL/GenBank/DDBJ databases">
        <authorList>
            <person name="Jaros S."/>
            <person name="Januszkiewicz K."/>
            <person name="Wedrychowicz H."/>
        </authorList>
    </citation>
    <scope>NUCLEOTIDE SEQUENCE [LARGE SCALE GENOMIC DNA]</scope>
    <source>
        <strain evidence="3 4">DSM 22153</strain>
    </source>
</reference>
<dbReference type="STRING" id="735517.SAMN05444272_4178"/>
<organism evidence="3 4">
    <name type="scientific">Roseibium suaedae</name>
    <dbReference type="NCBI Taxonomy" id="735517"/>
    <lineage>
        <taxon>Bacteria</taxon>
        <taxon>Pseudomonadati</taxon>
        <taxon>Pseudomonadota</taxon>
        <taxon>Alphaproteobacteria</taxon>
        <taxon>Hyphomicrobiales</taxon>
        <taxon>Stappiaceae</taxon>
        <taxon>Roseibium</taxon>
    </lineage>
</organism>
<dbReference type="InterPro" id="IPR036390">
    <property type="entry name" value="WH_DNA-bd_sf"/>
</dbReference>
<evidence type="ECO:0000313" key="4">
    <source>
        <dbReference type="Proteomes" id="UP000186002"/>
    </source>
</evidence>
<dbReference type="Pfam" id="PF11800">
    <property type="entry name" value="RP-C_C"/>
    <property type="match status" value="1"/>
</dbReference>
<dbReference type="InterPro" id="IPR005090">
    <property type="entry name" value="RepC_N"/>
</dbReference>
<feature type="domain" description="Plasmid replication protein C C-terminal" evidence="2">
    <location>
        <begin position="350"/>
        <end position="448"/>
    </location>
</feature>
<dbReference type="EMBL" id="FRBW01000006">
    <property type="protein sequence ID" value="SHN12717.1"/>
    <property type="molecule type" value="Genomic_DNA"/>
</dbReference>
<evidence type="ECO:0000259" key="1">
    <source>
        <dbReference type="Pfam" id="PF03428"/>
    </source>
</evidence>
<feature type="domain" description="Plasmid replication protein C N-terminal" evidence="1">
    <location>
        <begin position="29"/>
        <end position="198"/>
    </location>
</feature>
<proteinExistence type="predicted"/>
<protein>
    <submittedName>
        <fullName evidence="3">Replication initiation protein RepC</fullName>
    </submittedName>
</protein>
<evidence type="ECO:0000259" key="2">
    <source>
        <dbReference type="Pfam" id="PF11800"/>
    </source>
</evidence>
<dbReference type="Pfam" id="PF03428">
    <property type="entry name" value="RP-C"/>
    <property type="match status" value="1"/>
</dbReference>
<dbReference type="InterPro" id="IPR021760">
    <property type="entry name" value="RepC_C"/>
</dbReference>
<dbReference type="AlphaFoldDB" id="A0A1M7P908"/>
<dbReference type="OrthoDB" id="7488837at2"/>
<dbReference type="InterPro" id="IPR047611">
    <property type="entry name" value="RepABC_RepC"/>
</dbReference>
<dbReference type="Proteomes" id="UP000186002">
    <property type="component" value="Unassembled WGS sequence"/>
</dbReference>
<dbReference type="RefSeq" id="WP_073015311.1">
    <property type="nucleotide sequence ID" value="NZ_FRBW01000006.1"/>
</dbReference>
<dbReference type="InterPro" id="IPR036388">
    <property type="entry name" value="WH-like_DNA-bd_sf"/>
</dbReference>
<name>A0A1M7P908_9HYPH</name>
<dbReference type="Gene3D" id="1.10.10.10">
    <property type="entry name" value="Winged helix-like DNA-binding domain superfamily/Winged helix DNA-binding domain"/>
    <property type="match status" value="1"/>
</dbReference>
<accession>A0A1M7P908</accession>
<gene>
    <name evidence="3" type="ORF">SAMN05444272_4178</name>
</gene>